<name>A0A5S9XDG7_ARATH</name>
<protein>
    <recommendedName>
        <fullName evidence="5">1-acylglycerol-3-phosphate O-acyltransferase</fullName>
        <ecNumber evidence="5">2.3.1.51</ecNumber>
    </recommendedName>
</protein>
<dbReference type="Proteomes" id="UP000434276">
    <property type="component" value="Unassembled WGS sequence"/>
</dbReference>
<comment type="pathway">
    <text evidence="3">Lipid metabolism.</text>
</comment>
<accession>A0A5S9XDG7</accession>
<dbReference type="UniPathway" id="UPA00557">
    <property type="reaction ID" value="UER00613"/>
</dbReference>
<dbReference type="CDD" id="cd07990">
    <property type="entry name" value="LPLAT_LCLAT1-like"/>
    <property type="match status" value="1"/>
</dbReference>
<dbReference type="Pfam" id="PF01553">
    <property type="entry name" value="Acyltransferase"/>
    <property type="match status" value="1"/>
</dbReference>
<dbReference type="GO" id="GO:0003841">
    <property type="term" value="F:1-acylglycerol-3-phosphate O-acyltransferase activity"/>
    <property type="evidence" value="ECO:0007669"/>
    <property type="project" value="UniProtKB-EC"/>
</dbReference>
<keyword evidence="8" id="KW-1133">Transmembrane helix</keyword>
<keyword evidence="8" id="KW-0472">Membrane</keyword>
<evidence type="ECO:0000256" key="7">
    <source>
        <dbReference type="ARBA" id="ARBA00023315"/>
    </source>
</evidence>
<evidence type="ECO:0000256" key="6">
    <source>
        <dbReference type="ARBA" id="ARBA00022679"/>
    </source>
</evidence>
<evidence type="ECO:0000256" key="3">
    <source>
        <dbReference type="ARBA" id="ARBA00005189"/>
    </source>
</evidence>
<evidence type="ECO:0000256" key="4">
    <source>
        <dbReference type="ARBA" id="ARBA00008655"/>
    </source>
</evidence>
<organism evidence="10 11">
    <name type="scientific">Arabidopsis thaliana</name>
    <name type="common">Mouse-ear cress</name>
    <dbReference type="NCBI Taxonomy" id="3702"/>
    <lineage>
        <taxon>Eukaryota</taxon>
        <taxon>Viridiplantae</taxon>
        <taxon>Streptophyta</taxon>
        <taxon>Embryophyta</taxon>
        <taxon>Tracheophyta</taxon>
        <taxon>Spermatophyta</taxon>
        <taxon>Magnoliopsida</taxon>
        <taxon>eudicotyledons</taxon>
        <taxon>Gunneridae</taxon>
        <taxon>Pentapetalae</taxon>
        <taxon>rosids</taxon>
        <taxon>malvids</taxon>
        <taxon>Brassicales</taxon>
        <taxon>Brassicaceae</taxon>
        <taxon>Camelineae</taxon>
        <taxon>Arabidopsis</taxon>
    </lineage>
</organism>
<comment type="similarity">
    <text evidence="4">Belongs to the 1-acyl-sn-glycerol-3-phosphate acyltransferase family.</text>
</comment>
<keyword evidence="6" id="KW-0808">Transferase</keyword>
<sequence length="385" mass="44622">MVKYVVFNHMSSDGDSGNRKFMNFVIHCIKNRRLEGGVSTAFMMLIFSGFLSAVVLRLFSIRYSRKCVSFFFGSWLALWPFLFEKINKTKVIFSGDKVPCEDRVLLIANHRTEVDWMYFWDLALRKGQIGNIKYVLKSSLMKLPLFGWAFHLFEFIPVERRWEVDEANLRQIVSSFKDPRDALWLALFPEGTDYTEAKCQRSKKFAAENGLPILNNVLLPRTKGFVSCLQELSCSLDAVYDVTIGYKTRCPSFLDNVYGIEPSEVHIHIRRINLTQIPNQEKDINAWLMNTFQLKDQLLNDFYSNGHFPNEGTEKEFNTKKYLINCLAVIAFTTICTHLTFFSSMIWFRIYVSLACVYLTSATHFNLRSVPLVETAKNSLKLVNK</sequence>
<dbReference type="PANTHER" id="PTHR10983:SF74">
    <property type="entry name" value="1-ACYL-SN-GLYCEROL-3-PHOSPHATE ACYLTRANSFERASE 5-RELATED"/>
    <property type="match status" value="1"/>
</dbReference>
<dbReference type="InterPro" id="IPR032098">
    <property type="entry name" value="Acyltransf_C"/>
</dbReference>
<proteinExistence type="inferred from homology"/>
<feature type="domain" description="Phospholipid/glycerol acyltransferase" evidence="9">
    <location>
        <begin position="104"/>
        <end position="226"/>
    </location>
</feature>
<dbReference type="EMBL" id="CACSHJ010000089">
    <property type="protein sequence ID" value="CAA0382911.1"/>
    <property type="molecule type" value="Genomic_DNA"/>
</dbReference>
<keyword evidence="8" id="KW-0812">Transmembrane</keyword>
<feature type="transmembrane region" description="Helical" evidence="8">
    <location>
        <begin position="348"/>
        <end position="367"/>
    </location>
</feature>
<evidence type="ECO:0000256" key="8">
    <source>
        <dbReference type="SAM" id="Phobius"/>
    </source>
</evidence>
<evidence type="ECO:0000313" key="10">
    <source>
        <dbReference type="EMBL" id="CAA0382911.1"/>
    </source>
</evidence>
<feature type="transmembrane region" description="Helical" evidence="8">
    <location>
        <begin position="41"/>
        <end position="59"/>
    </location>
</feature>
<dbReference type="OrthoDB" id="189226at2759"/>
<dbReference type="SUPFAM" id="SSF69593">
    <property type="entry name" value="Glycerol-3-phosphate (1)-acyltransferase"/>
    <property type="match status" value="1"/>
</dbReference>
<comment type="catalytic activity">
    <reaction evidence="1">
        <text>a 1-acyl-sn-glycero-3-phosphate + an acyl-CoA = a 1,2-diacyl-sn-glycero-3-phosphate + CoA</text>
        <dbReference type="Rhea" id="RHEA:19709"/>
        <dbReference type="ChEBI" id="CHEBI:57287"/>
        <dbReference type="ChEBI" id="CHEBI:57970"/>
        <dbReference type="ChEBI" id="CHEBI:58342"/>
        <dbReference type="ChEBI" id="CHEBI:58608"/>
        <dbReference type="EC" id="2.3.1.51"/>
    </reaction>
</comment>
<dbReference type="GO" id="GO:0016024">
    <property type="term" value="P:CDP-diacylglycerol biosynthetic process"/>
    <property type="evidence" value="ECO:0007669"/>
    <property type="project" value="UniProtKB-UniPathway"/>
</dbReference>
<gene>
    <name evidence="10" type="ORF">C24_LOCUS13131</name>
</gene>
<dbReference type="EC" id="2.3.1.51" evidence="5"/>
<evidence type="ECO:0000313" key="11">
    <source>
        <dbReference type="Proteomes" id="UP000434276"/>
    </source>
</evidence>
<reference evidence="10 11" key="1">
    <citation type="submission" date="2019-12" db="EMBL/GenBank/DDBJ databases">
        <authorList>
            <person name="Jiao W.-B."/>
            <person name="Schneeberger K."/>
        </authorList>
    </citation>
    <scope>NUCLEOTIDE SEQUENCE [LARGE SCALE GENOMIC DNA]</scope>
    <source>
        <strain evidence="11">cv. C24</strain>
    </source>
</reference>
<dbReference type="AlphaFoldDB" id="A0A5S9XDG7"/>
<keyword evidence="7" id="KW-0012">Acyltransferase</keyword>
<feature type="transmembrane region" description="Helical" evidence="8">
    <location>
        <begin position="322"/>
        <end position="342"/>
    </location>
</feature>
<dbReference type="PANTHER" id="PTHR10983">
    <property type="entry name" value="1-ACYLGLYCEROL-3-PHOSPHATE ACYLTRANSFERASE-RELATED"/>
    <property type="match status" value="1"/>
</dbReference>
<evidence type="ECO:0000256" key="1">
    <source>
        <dbReference type="ARBA" id="ARBA00001141"/>
    </source>
</evidence>
<evidence type="ECO:0000259" key="9">
    <source>
        <dbReference type="SMART" id="SM00563"/>
    </source>
</evidence>
<dbReference type="InterPro" id="IPR002123">
    <property type="entry name" value="Plipid/glycerol_acylTrfase"/>
</dbReference>
<comment type="pathway">
    <text evidence="2">Phospholipid metabolism; CDP-diacylglycerol biosynthesis; CDP-diacylglycerol from sn-glycerol 3-phosphate: step 2/3.</text>
</comment>
<dbReference type="Pfam" id="PF16076">
    <property type="entry name" value="Acyltransf_C"/>
    <property type="match status" value="1"/>
</dbReference>
<evidence type="ECO:0000256" key="5">
    <source>
        <dbReference type="ARBA" id="ARBA00013211"/>
    </source>
</evidence>
<dbReference type="ExpressionAtlas" id="A0A5S9XDG7">
    <property type="expression patterns" value="baseline and differential"/>
</dbReference>
<evidence type="ECO:0000256" key="2">
    <source>
        <dbReference type="ARBA" id="ARBA00004728"/>
    </source>
</evidence>
<dbReference type="SMART" id="SM00563">
    <property type="entry name" value="PlsC"/>
    <property type="match status" value="1"/>
</dbReference>